<feature type="transmembrane region" description="Helical" evidence="2">
    <location>
        <begin position="321"/>
        <end position="339"/>
    </location>
</feature>
<dbReference type="HOGENOM" id="CLU_390014_0_0_1"/>
<feature type="compositionally biased region" description="Basic and acidic residues" evidence="1">
    <location>
        <begin position="114"/>
        <end position="124"/>
    </location>
</feature>
<evidence type="ECO:0000313" key="3">
    <source>
        <dbReference type="EnsemblProtists" id="EOD35781"/>
    </source>
</evidence>
<evidence type="ECO:0000256" key="2">
    <source>
        <dbReference type="SAM" id="Phobius"/>
    </source>
</evidence>
<keyword evidence="2" id="KW-0472">Membrane</keyword>
<dbReference type="RefSeq" id="XP_005788210.1">
    <property type="nucleotide sequence ID" value="XM_005788153.1"/>
</dbReference>
<feature type="transmembrane region" description="Helical" evidence="2">
    <location>
        <begin position="402"/>
        <end position="420"/>
    </location>
</feature>
<reference evidence="3" key="2">
    <citation type="submission" date="2024-10" db="UniProtKB">
        <authorList>
            <consortium name="EnsemblProtists"/>
        </authorList>
    </citation>
    <scope>IDENTIFICATION</scope>
</reference>
<proteinExistence type="predicted"/>
<feature type="transmembrane region" description="Helical" evidence="2">
    <location>
        <begin position="626"/>
        <end position="645"/>
    </location>
</feature>
<protein>
    <submittedName>
        <fullName evidence="3">Uncharacterized protein</fullName>
    </submittedName>
</protein>
<keyword evidence="2" id="KW-1133">Transmembrane helix</keyword>
<feature type="transmembrane region" description="Helical" evidence="2">
    <location>
        <begin position="461"/>
        <end position="488"/>
    </location>
</feature>
<accession>A0A0D3KJ46</accession>
<evidence type="ECO:0000313" key="4">
    <source>
        <dbReference type="Proteomes" id="UP000013827"/>
    </source>
</evidence>
<dbReference type="KEGG" id="ehx:EMIHUDRAFT_227338"/>
<dbReference type="GeneID" id="17281051"/>
<dbReference type="AlphaFoldDB" id="A0A0D3KJ46"/>
<keyword evidence="2" id="KW-0812">Transmembrane</keyword>
<evidence type="ECO:0000256" key="1">
    <source>
        <dbReference type="SAM" id="MobiDB-lite"/>
    </source>
</evidence>
<feature type="region of interest" description="Disordered" evidence="1">
    <location>
        <begin position="98"/>
        <end position="136"/>
    </location>
</feature>
<dbReference type="PaxDb" id="2903-EOD35781"/>
<name>A0A0D3KJ46_EMIH1</name>
<reference evidence="4" key="1">
    <citation type="journal article" date="2013" name="Nature">
        <title>Pan genome of the phytoplankton Emiliania underpins its global distribution.</title>
        <authorList>
            <person name="Read B.A."/>
            <person name="Kegel J."/>
            <person name="Klute M.J."/>
            <person name="Kuo A."/>
            <person name="Lefebvre S.C."/>
            <person name="Maumus F."/>
            <person name="Mayer C."/>
            <person name="Miller J."/>
            <person name="Monier A."/>
            <person name="Salamov A."/>
            <person name="Young J."/>
            <person name="Aguilar M."/>
            <person name="Claverie J.M."/>
            <person name="Frickenhaus S."/>
            <person name="Gonzalez K."/>
            <person name="Herman E.K."/>
            <person name="Lin Y.C."/>
            <person name="Napier J."/>
            <person name="Ogata H."/>
            <person name="Sarno A.F."/>
            <person name="Shmutz J."/>
            <person name="Schroeder D."/>
            <person name="de Vargas C."/>
            <person name="Verret F."/>
            <person name="von Dassow P."/>
            <person name="Valentin K."/>
            <person name="Van de Peer Y."/>
            <person name="Wheeler G."/>
            <person name="Dacks J.B."/>
            <person name="Delwiche C.F."/>
            <person name="Dyhrman S.T."/>
            <person name="Glockner G."/>
            <person name="John U."/>
            <person name="Richards T."/>
            <person name="Worden A.Z."/>
            <person name="Zhang X."/>
            <person name="Grigoriev I.V."/>
            <person name="Allen A.E."/>
            <person name="Bidle K."/>
            <person name="Borodovsky M."/>
            <person name="Bowler C."/>
            <person name="Brownlee C."/>
            <person name="Cock J.M."/>
            <person name="Elias M."/>
            <person name="Gladyshev V.N."/>
            <person name="Groth M."/>
            <person name="Guda C."/>
            <person name="Hadaegh A."/>
            <person name="Iglesias-Rodriguez M.D."/>
            <person name="Jenkins J."/>
            <person name="Jones B.M."/>
            <person name="Lawson T."/>
            <person name="Leese F."/>
            <person name="Lindquist E."/>
            <person name="Lobanov A."/>
            <person name="Lomsadze A."/>
            <person name="Malik S.B."/>
            <person name="Marsh M.E."/>
            <person name="Mackinder L."/>
            <person name="Mock T."/>
            <person name="Mueller-Roeber B."/>
            <person name="Pagarete A."/>
            <person name="Parker M."/>
            <person name="Probert I."/>
            <person name="Quesneville H."/>
            <person name="Raines C."/>
            <person name="Rensing S.A."/>
            <person name="Riano-Pachon D.M."/>
            <person name="Richier S."/>
            <person name="Rokitta S."/>
            <person name="Shiraiwa Y."/>
            <person name="Soanes D.M."/>
            <person name="van der Giezen M."/>
            <person name="Wahlund T.M."/>
            <person name="Williams B."/>
            <person name="Wilson W."/>
            <person name="Wolfe G."/>
            <person name="Wurch L.L."/>
        </authorList>
    </citation>
    <scope>NUCLEOTIDE SEQUENCE</scope>
</reference>
<feature type="transmembrane region" description="Helical" evidence="2">
    <location>
        <begin position="535"/>
        <end position="557"/>
    </location>
</feature>
<organism evidence="3 4">
    <name type="scientific">Emiliania huxleyi (strain CCMP1516)</name>
    <dbReference type="NCBI Taxonomy" id="280463"/>
    <lineage>
        <taxon>Eukaryota</taxon>
        <taxon>Haptista</taxon>
        <taxon>Haptophyta</taxon>
        <taxon>Prymnesiophyceae</taxon>
        <taxon>Isochrysidales</taxon>
        <taxon>Noelaerhabdaceae</taxon>
        <taxon>Emiliania</taxon>
    </lineage>
</organism>
<dbReference type="Proteomes" id="UP000013827">
    <property type="component" value="Unassembled WGS sequence"/>
</dbReference>
<keyword evidence="4" id="KW-1185">Reference proteome</keyword>
<sequence>MFLPLTLPPLVGAYQSALAAAPITTNVLSAASLPDEKAEAAKAKREARKFTRRLCHATLLPAHAKASASAVSGLCCGHRCCPSSLMFSILRTWSSDSGERQRLTETDTTGDGVELGRPHRRLTDTDTTDDGVELGRPSLDPEPSAWYLRRVLERPLARTEQELSGGFHSWTVVMATAPGANPCVSAALLILSIMLLAVQSNFMVAVAYESAYSSCTDHQDCPTGEWCVPAGFMAPIVDRRPLHAEAPGVCGDCHYSNLLEFPWANTSFAVGPGWFDGDEVQELSGDKWQHDGAAYCNNTDTIAMRCDHIVKRQSRLTTRHIFVLIVVALLILIPLTEDWDEAALEKSLFQQRTRGLSRWSLLRALMWVSLRMRLFILPLNILSATLALFLQDETITDLVLDGLAITFMTYIDNLVALFCLPRSHLRSTAAAIAVVRQGEDEAASGSADARRHFMRWLFHRVYAAVMGVTLIVISIQPEALMVAINAYGGVPICDSIIDTIYSGLGSGIHLPVVLAMAGSWAIVRERSFVCVSYGRQLAFAACDAYFTMFFVYATTFLNPADPYALQFLQDPMSVVLRWPQDMMLLLSFLFAEQARKAPWTVELEGAYTLADDVVPNPDCGCVVLSSPWLVIRLSLLAAVVCLVVVRVRVSSSVSGECNSTGRARVHPHRDDSSRSAPDGGATAGACPGEGVPPPFERGGSEPEGGWLM</sequence>
<dbReference type="EnsemblProtists" id="EOD35781">
    <property type="protein sequence ID" value="EOD35781"/>
    <property type="gene ID" value="EMIHUDRAFT_227338"/>
</dbReference>
<feature type="region of interest" description="Disordered" evidence="1">
    <location>
        <begin position="654"/>
        <end position="708"/>
    </location>
</feature>
<feature type="transmembrane region" description="Helical" evidence="2">
    <location>
        <begin position="500"/>
        <end position="523"/>
    </location>
</feature>